<dbReference type="AlphaFoldDB" id="A0A4Z2HBV6"/>
<dbReference type="Pfam" id="PF09815">
    <property type="entry name" value="XK-related"/>
    <property type="match status" value="1"/>
</dbReference>
<evidence type="ECO:0000256" key="5">
    <source>
        <dbReference type="ARBA" id="ARBA00022989"/>
    </source>
</evidence>
<dbReference type="GO" id="GO:0005886">
    <property type="term" value="C:plasma membrane"/>
    <property type="evidence" value="ECO:0007669"/>
    <property type="project" value="UniProtKB-SubCell"/>
</dbReference>
<evidence type="ECO:0000256" key="4">
    <source>
        <dbReference type="ARBA" id="ARBA00022692"/>
    </source>
</evidence>
<organism evidence="9 10">
    <name type="scientific">Liparis tanakae</name>
    <name type="common">Tanaka's snailfish</name>
    <dbReference type="NCBI Taxonomy" id="230148"/>
    <lineage>
        <taxon>Eukaryota</taxon>
        <taxon>Metazoa</taxon>
        <taxon>Chordata</taxon>
        <taxon>Craniata</taxon>
        <taxon>Vertebrata</taxon>
        <taxon>Euteleostomi</taxon>
        <taxon>Actinopterygii</taxon>
        <taxon>Neopterygii</taxon>
        <taxon>Teleostei</taxon>
        <taxon>Neoteleostei</taxon>
        <taxon>Acanthomorphata</taxon>
        <taxon>Eupercaria</taxon>
        <taxon>Perciformes</taxon>
        <taxon>Cottioidei</taxon>
        <taxon>Cottales</taxon>
        <taxon>Liparidae</taxon>
        <taxon>Liparis</taxon>
    </lineage>
</organism>
<evidence type="ECO:0000256" key="1">
    <source>
        <dbReference type="ARBA" id="ARBA00004651"/>
    </source>
</evidence>
<keyword evidence="6 7" id="KW-0472">Membrane</keyword>
<reference evidence="9 10" key="1">
    <citation type="submission" date="2019-03" db="EMBL/GenBank/DDBJ databases">
        <title>First draft genome of Liparis tanakae, snailfish: a comprehensive survey of snailfish specific genes.</title>
        <authorList>
            <person name="Kim W."/>
            <person name="Song I."/>
            <person name="Jeong J.-H."/>
            <person name="Kim D."/>
            <person name="Kim S."/>
            <person name="Ryu S."/>
            <person name="Song J.Y."/>
            <person name="Lee S.K."/>
        </authorList>
    </citation>
    <scope>NUCLEOTIDE SEQUENCE [LARGE SCALE GENOMIC DNA]</scope>
    <source>
        <tissue evidence="9">Muscle</tissue>
    </source>
</reference>
<name>A0A4Z2HBV6_9TELE</name>
<gene>
    <name evidence="9" type="primary">XKR5_2</name>
    <name evidence="9" type="ORF">EYF80_027385</name>
</gene>
<dbReference type="InterPro" id="IPR050895">
    <property type="entry name" value="XK-related_scramblase"/>
</dbReference>
<evidence type="ECO:0000256" key="2">
    <source>
        <dbReference type="ARBA" id="ARBA00008789"/>
    </source>
</evidence>
<accession>A0A4Z2HBV6</accession>
<dbReference type="EMBL" id="SRLO01000294">
    <property type="protein sequence ID" value="TNN62374.1"/>
    <property type="molecule type" value="Genomic_DNA"/>
</dbReference>
<keyword evidence="3" id="KW-1003">Cell membrane</keyword>
<comment type="similarity">
    <text evidence="2 7">Belongs to the XK family.</text>
</comment>
<feature type="transmembrane region" description="Helical" evidence="7">
    <location>
        <begin position="59"/>
        <end position="80"/>
    </location>
</feature>
<dbReference type="OrthoDB" id="6348184at2759"/>
<evidence type="ECO:0000256" key="3">
    <source>
        <dbReference type="ARBA" id="ARBA00022475"/>
    </source>
</evidence>
<evidence type="ECO:0000256" key="6">
    <source>
        <dbReference type="ARBA" id="ARBA00023136"/>
    </source>
</evidence>
<keyword evidence="10" id="KW-1185">Reference proteome</keyword>
<feature type="compositionally biased region" description="Acidic residues" evidence="8">
    <location>
        <begin position="352"/>
        <end position="361"/>
    </location>
</feature>
<proteinExistence type="inferred from homology"/>
<feature type="region of interest" description="Disordered" evidence="8">
    <location>
        <begin position="340"/>
        <end position="419"/>
    </location>
</feature>
<dbReference type="PANTHER" id="PTHR16024">
    <property type="entry name" value="XK-RELATED PROTEIN"/>
    <property type="match status" value="1"/>
</dbReference>
<dbReference type="InterPro" id="IPR018629">
    <property type="entry name" value="XK-rel"/>
</dbReference>
<protein>
    <recommendedName>
        <fullName evidence="7">XK-related protein</fullName>
    </recommendedName>
</protein>
<dbReference type="PANTHER" id="PTHR16024:SF15">
    <property type="entry name" value="XK-RELATED PROTEIN 5"/>
    <property type="match status" value="1"/>
</dbReference>
<keyword evidence="4 7" id="KW-0812">Transmembrane</keyword>
<comment type="subcellular location">
    <subcellularLocation>
        <location evidence="1">Cell membrane</location>
        <topology evidence="1">Multi-pass membrane protein</topology>
    </subcellularLocation>
    <subcellularLocation>
        <location evidence="7">Membrane</location>
        <topology evidence="7">Multi-pass membrane protein</topology>
    </subcellularLocation>
</comment>
<dbReference type="Proteomes" id="UP000314294">
    <property type="component" value="Unassembled WGS sequence"/>
</dbReference>
<feature type="compositionally biased region" description="Polar residues" evidence="8">
    <location>
        <begin position="395"/>
        <end position="416"/>
    </location>
</feature>
<feature type="region of interest" description="Disordered" evidence="8">
    <location>
        <begin position="316"/>
        <end position="335"/>
    </location>
</feature>
<evidence type="ECO:0000256" key="7">
    <source>
        <dbReference type="RuleBase" id="RU910716"/>
    </source>
</evidence>
<evidence type="ECO:0000256" key="8">
    <source>
        <dbReference type="SAM" id="MobiDB-lite"/>
    </source>
</evidence>
<sequence>MKWYYDDGDDRRCYLSVIHILHLGIFKRLWDCMRSVLHTQGSVAELGAAVMQQADVAALWLLEALVLTLPQSLLQAYVVVSTDVGIMSPVAYCCGLCVLSISWALVLYSRACCLIRPGHLAMPPAALLCQLVWRAGMLGARFMFIENATLLLAASDFLSEASWDSMTLPTTVLCSFLLGATSLVLYYRFLHPKSTEISQGTNHNHMGSTCIERGESSFSLGDKSLPAASIQNHGSFSLSGVAGSLLEHPGTCGGRANSSCPCYHHHWLLIRLALKTGDLGKINRAYGAGGAAAMLDMEEYNQEFKSNEGMTITAGGSCEGVSTSESQGKGLAPLSDCKDEFQSVSEPTSTEQPEDEDDSLEMESPMESPTSDFKRSSPEGKSVFGDSPEPYFCPTESSSTLYFSADPQSPSSTSNPRLDRELGGLNSIPSDPALHRDIRGLMSRVGPRCTSTPKLDSGVLDSLSGVPHLTGPRRQLIMSRREEEDTF</sequence>
<feature type="transmembrane region" description="Helical" evidence="7">
    <location>
        <begin position="86"/>
        <end position="108"/>
    </location>
</feature>
<feature type="compositionally biased region" description="Polar residues" evidence="8">
    <location>
        <begin position="342"/>
        <end position="351"/>
    </location>
</feature>
<keyword evidence="5 7" id="KW-1133">Transmembrane helix</keyword>
<feature type="transmembrane region" description="Helical" evidence="7">
    <location>
        <begin position="165"/>
        <end position="187"/>
    </location>
</feature>
<evidence type="ECO:0000313" key="10">
    <source>
        <dbReference type="Proteomes" id="UP000314294"/>
    </source>
</evidence>
<comment type="caution">
    <text evidence="9">The sequence shown here is derived from an EMBL/GenBank/DDBJ whole genome shotgun (WGS) entry which is preliminary data.</text>
</comment>
<evidence type="ECO:0000313" key="9">
    <source>
        <dbReference type="EMBL" id="TNN62374.1"/>
    </source>
</evidence>
<feature type="transmembrane region" description="Helical" evidence="7">
    <location>
        <begin position="120"/>
        <end position="145"/>
    </location>
</feature>